<evidence type="ECO:0000256" key="2">
    <source>
        <dbReference type="ARBA" id="ARBA00004286"/>
    </source>
</evidence>
<evidence type="ECO:0000313" key="9">
    <source>
        <dbReference type="Proteomes" id="UP000193642"/>
    </source>
</evidence>
<dbReference type="STRING" id="329046.A0A1Y2CN85"/>
<comment type="caution">
    <text evidence="8">The sequence shown here is derived from an EMBL/GenBank/DDBJ whole genome shotgun (WGS) entry which is preliminary data.</text>
</comment>
<organism evidence="8 9">
    <name type="scientific">Rhizoclosmatium globosum</name>
    <dbReference type="NCBI Taxonomy" id="329046"/>
    <lineage>
        <taxon>Eukaryota</taxon>
        <taxon>Fungi</taxon>
        <taxon>Fungi incertae sedis</taxon>
        <taxon>Chytridiomycota</taxon>
        <taxon>Chytridiomycota incertae sedis</taxon>
        <taxon>Chytridiomycetes</taxon>
        <taxon>Chytridiales</taxon>
        <taxon>Chytriomycetaceae</taxon>
        <taxon>Rhizoclosmatium</taxon>
    </lineage>
</organism>
<evidence type="ECO:0000259" key="7">
    <source>
        <dbReference type="PROSITE" id="PS50815"/>
    </source>
</evidence>
<evidence type="ECO:0000256" key="5">
    <source>
        <dbReference type="ARBA" id="ARBA00023254"/>
    </source>
</evidence>
<dbReference type="InterPro" id="IPR003511">
    <property type="entry name" value="HORMA_dom"/>
</dbReference>
<feature type="domain" description="HORMA" evidence="7">
    <location>
        <begin position="28"/>
        <end position="231"/>
    </location>
</feature>
<dbReference type="AlphaFoldDB" id="A0A1Y2CN85"/>
<dbReference type="InterPro" id="IPR051294">
    <property type="entry name" value="HORMA_MeioticProgression"/>
</dbReference>
<protein>
    <submittedName>
        <fullName evidence="8">DNA-binding protein</fullName>
    </submittedName>
</protein>
<dbReference type="GO" id="GO:0005694">
    <property type="term" value="C:chromosome"/>
    <property type="evidence" value="ECO:0007669"/>
    <property type="project" value="UniProtKB-SubCell"/>
</dbReference>
<dbReference type="PANTHER" id="PTHR48225:SF7">
    <property type="entry name" value="MEIOSIS-SPECIFIC PROTEIN HOP1"/>
    <property type="match status" value="1"/>
</dbReference>
<dbReference type="SUPFAM" id="SSF56019">
    <property type="entry name" value="The spindle assembly checkpoint protein mad2"/>
    <property type="match status" value="1"/>
</dbReference>
<evidence type="ECO:0000313" key="8">
    <source>
        <dbReference type="EMBL" id="ORY47805.1"/>
    </source>
</evidence>
<dbReference type="PANTHER" id="PTHR48225">
    <property type="entry name" value="HORMA DOMAIN-CONTAINING PROTEIN 1"/>
    <property type="match status" value="1"/>
</dbReference>
<keyword evidence="3" id="KW-0158">Chromosome</keyword>
<name>A0A1Y2CN85_9FUNG</name>
<dbReference type="GO" id="GO:0005634">
    <property type="term" value="C:nucleus"/>
    <property type="evidence" value="ECO:0007669"/>
    <property type="project" value="UniProtKB-SubCell"/>
</dbReference>
<evidence type="ECO:0000256" key="6">
    <source>
        <dbReference type="SAM" id="MobiDB-lite"/>
    </source>
</evidence>
<dbReference type="InterPro" id="IPR036570">
    <property type="entry name" value="HORMA_dom_sf"/>
</dbReference>
<reference evidence="8 9" key="1">
    <citation type="submission" date="2016-07" db="EMBL/GenBank/DDBJ databases">
        <title>Pervasive Adenine N6-methylation of Active Genes in Fungi.</title>
        <authorList>
            <consortium name="DOE Joint Genome Institute"/>
            <person name="Mondo S.J."/>
            <person name="Dannebaum R.O."/>
            <person name="Kuo R.C."/>
            <person name="Labutti K."/>
            <person name="Haridas S."/>
            <person name="Kuo A."/>
            <person name="Salamov A."/>
            <person name="Ahrendt S.R."/>
            <person name="Lipzen A."/>
            <person name="Sullivan W."/>
            <person name="Andreopoulos W.B."/>
            <person name="Clum A."/>
            <person name="Lindquist E."/>
            <person name="Daum C."/>
            <person name="Ramamoorthy G.K."/>
            <person name="Gryganskyi A."/>
            <person name="Culley D."/>
            <person name="Magnuson J.K."/>
            <person name="James T.Y."/>
            <person name="O'Malley M.A."/>
            <person name="Stajich J.E."/>
            <person name="Spatafora J.W."/>
            <person name="Visel A."/>
            <person name="Grigoriev I.V."/>
        </authorList>
    </citation>
    <scope>NUCLEOTIDE SEQUENCE [LARGE SCALE GENOMIC DNA]</scope>
    <source>
        <strain evidence="8 9">JEL800</strain>
    </source>
</reference>
<evidence type="ECO:0000256" key="3">
    <source>
        <dbReference type="ARBA" id="ARBA00022454"/>
    </source>
</evidence>
<dbReference type="OrthoDB" id="1928087at2759"/>
<dbReference type="GO" id="GO:0051321">
    <property type="term" value="P:meiotic cell cycle"/>
    <property type="evidence" value="ECO:0007669"/>
    <property type="project" value="UniProtKB-KW"/>
</dbReference>
<dbReference type="PROSITE" id="PS50815">
    <property type="entry name" value="HORMA"/>
    <property type="match status" value="1"/>
</dbReference>
<keyword evidence="4" id="KW-0539">Nucleus</keyword>
<feature type="compositionally biased region" description="Low complexity" evidence="6">
    <location>
        <begin position="7"/>
        <end position="23"/>
    </location>
</feature>
<dbReference type="Proteomes" id="UP000193642">
    <property type="component" value="Unassembled WGS sequence"/>
</dbReference>
<gene>
    <name evidence="8" type="ORF">BCR33DRAFT_79605</name>
</gene>
<dbReference type="Gene3D" id="3.30.900.10">
    <property type="entry name" value="HORMA domain"/>
    <property type="match status" value="1"/>
</dbReference>
<sequence length="231" mass="26380">MQVHKPVTVPTTATTTTTTTTTNAPTRQESLQLVQNLLRSSFAAISYLRGLFPEDTFDDVKLNGMNLKKLKRGVSETVDNLSDWLEKGCFDALEKQYLKAISFGVYVDSKDPSSLIETYEFSFTYAKNGRCDMVIDSTNTKFRKETIKMQSKKESVQAMTNMLKRILVMTQALQPISEPPQLTMKIFYYDNVTPHDYEPPNFRKGLPTDYDKEDLKTECFELGTVDSNHHK</sequence>
<evidence type="ECO:0000256" key="1">
    <source>
        <dbReference type="ARBA" id="ARBA00004123"/>
    </source>
</evidence>
<feature type="region of interest" description="Disordered" evidence="6">
    <location>
        <begin position="1"/>
        <end position="23"/>
    </location>
</feature>
<dbReference type="GO" id="GO:0003677">
    <property type="term" value="F:DNA binding"/>
    <property type="evidence" value="ECO:0007669"/>
    <property type="project" value="UniProtKB-KW"/>
</dbReference>
<evidence type="ECO:0000256" key="4">
    <source>
        <dbReference type="ARBA" id="ARBA00023242"/>
    </source>
</evidence>
<keyword evidence="8" id="KW-0238">DNA-binding</keyword>
<keyword evidence="5" id="KW-0469">Meiosis</keyword>
<accession>A0A1Y2CN85</accession>
<proteinExistence type="predicted"/>
<dbReference type="Pfam" id="PF02301">
    <property type="entry name" value="HORMA"/>
    <property type="match status" value="1"/>
</dbReference>
<keyword evidence="9" id="KW-1185">Reference proteome</keyword>
<dbReference type="EMBL" id="MCGO01000013">
    <property type="protein sequence ID" value="ORY47805.1"/>
    <property type="molecule type" value="Genomic_DNA"/>
</dbReference>
<comment type="subcellular location">
    <subcellularLocation>
        <location evidence="2">Chromosome</location>
    </subcellularLocation>
    <subcellularLocation>
        <location evidence="1">Nucleus</location>
    </subcellularLocation>
</comment>